<dbReference type="SMART" id="SM00248">
    <property type="entry name" value="ANK"/>
    <property type="match status" value="6"/>
</dbReference>
<evidence type="ECO:0000313" key="5">
    <source>
        <dbReference type="Proteomes" id="UP001627154"/>
    </source>
</evidence>
<dbReference type="Gene3D" id="1.25.40.20">
    <property type="entry name" value="Ankyrin repeat-containing domain"/>
    <property type="match status" value="2"/>
</dbReference>
<evidence type="ECO:0000313" key="4">
    <source>
        <dbReference type="EMBL" id="KAL3404247.1"/>
    </source>
</evidence>
<dbReference type="SUPFAM" id="SSF48403">
    <property type="entry name" value="Ankyrin repeat"/>
    <property type="match status" value="1"/>
</dbReference>
<evidence type="ECO:0000256" key="2">
    <source>
        <dbReference type="ARBA" id="ARBA00023043"/>
    </source>
</evidence>
<name>A0ABD2XHA8_9HYME</name>
<dbReference type="InterPro" id="IPR036770">
    <property type="entry name" value="Ankyrin_rpt-contain_sf"/>
</dbReference>
<dbReference type="PANTHER" id="PTHR24198">
    <property type="entry name" value="ANKYRIN REPEAT AND PROTEIN KINASE DOMAIN-CONTAINING PROTEIN"/>
    <property type="match status" value="1"/>
</dbReference>
<dbReference type="Pfam" id="PF12796">
    <property type="entry name" value="Ank_2"/>
    <property type="match status" value="1"/>
</dbReference>
<dbReference type="PROSITE" id="PS50297">
    <property type="entry name" value="ANK_REP_REGION"/>
    <property type="match status" value="2"/>
</dbReference>
<comment type="caution">
    <text evidence="4">The sequence shown here is derived from an EMBL/GenBank/DDBJ whole genome shotgun (WGS) entry which is preliminary data.</text>
</comment>
<reference evidence="4 5" key="1">
    <citation type="journal article" date="2024" name="bioRxiv">
        <title>A reference genome for Trichogramma kaykai: A tiny desert-dwelling parasitoid wasp with competing sex-ratio distorters.</title>
        <authorList>
            <person name="Culotta J."/>
            <person name="Lindsey A.R."/>
        </authorList>
    </citation>
    <scope>NUCLEOTIDE SEQUENCE [LARGE SCALE GENOMIC DNA]</scope>
    <source>
        <strain evidence="4 5">KSX58</strain>
    </source>
</reference>
<keyword evidence="1" id="KW-0677">Repeat</keyword>
<proteinExistence type="predicted"/>
<dbReference type="PROSITE" id="PS50088">
    <property type="entry name" value="ANK_REPEAT"/>
    <property type="match status" value="2"/>
</dbReference>
<dbReference type="EMBL" id="JBJJXI010000026">
    <property type="protein sequence ID" value="KAL3404247.1"/>
    <property type="molecule type" value="Genomic_DNA"/>
</dbReference>
<gene>
    <name evidence="4" type="ORF">TKK_003217</name>
</gene>
<keyword evidence="2 3" id="KW-0040">ANK repeat</keyword>
<feature type="repeat" description="ANK" evidence="3">
    <location>
        <begin position="269"/>
        <end position="301"/>
    </location>
</feature>
<dbReference type="PANTHER" id="PTHR24198:SF165">
    <property type="entry name" value="ANKYRIN REPEAT-CONTAINING PROTEIN-RELATED"/>
    <property type="match status" value="1"/>
</dbReference>
<evidence type="ECO:0000256" key="3">
    <source>
        <dbReference type="PROSITE-ProRule" id="PRU00023"/>
    </source>
</evidence>
<dbReference type="Proteomes" id="UP001627154">
    <property type="component" value="Unassembled WGS sequence"/>
</dbReference>
<dbReference type="InterPro" id="IPR002110">
    <property type="entry name" value="Ankyrin_rpt"/>
</dbReference>
<organism evidence="4 5">
    <name type="scientific">Trichogramma kaykai</name>
    <dbReference type="NCBI Taxonomy" id="54128"/>
    <lineage>
        <taxon>Eukaryota</taxon>
        <taxon>Metazoa</taxon>
        <taxon>Ecdysozoa</taxon>
        <taxon>Arthropoda</taxon>
        <taxon>Hexapoda</taxon>
        <taxon>Insecta</taxon>
        <taxon>Pterygota</taxon>
        <taxon>Neoptera</taxon>
        <taxon>Endopterygota</taxon>
        <taxon>Hymenoptera</taxon>
        <taxon>Apocrita</taxon>
        <taxon>Proctotrupomorpha</taxon>
        <taxon>Chalcidoidea</taxon>
        <taxon>Trichogrammatidae</taxon>
        <taxon>Trichogramma</taxon>
    </lineage>
</organism>
<dbReference type="AlphaFoldDB" id="A0ABD2XHA8"/>
<evidence type="ECO:0000256" key="1">
    <source>
        <dbReference type="ARBA" id="ARBA00022737"/>
    </source>
</evidence>
<feature type="repeat" description="ANK" evidence="3">
    <location>
        <begin position="196"/>
        <end position="228"/>
    </location>
</feature>
<accession>A0ABD2XHA8</accession>
<sequence length="431" mass="49989">MAKDEFNQLLIDFSNFDCFDESHSQVNQEKLEILKNLRKCTNWEIKNHQVMVLSVFRHCNINCHVGLPDLREIFSRAEIDHMLTRAVQWNFIDCVRFVIRTGYKDELDLDKDGKPLTRRTTPMNNIYYNLTRSKKAKDDWDVIIRDVFRIYNRLDVNCTNESGLSHLHVACMSGYLYVVKKLFKVVQDPNFPVQKTGDSPLHLALRYGKKKVAEWLLKRGAEPNSVNAEGLTPLHMICVGDNDDDLAEMLFKFSNDKHKPIHIDARDHLGNTPLHLALKEGRDKITDWLLKKCANPNLANSEGLTPLHIICQRDKDDDLLEKFFETNNDLQQTVQIDALDKLGRTPLQWAVARRVPSRCRARPHSAEHALRPGWHSQAGPSRRRRPRLLLLLLLLPTQSRILVLLINALPFFQGSWYLRIVHESILNRENS</sequence>
<protein>
    <submittedName>
        <fullName evidence="4">Uncharacterized protein</fullName>
    </submittedName>
</protein>
<keyword evidence="5" id="KW-1185">Reference proteome</keyword>
<dbReference type="Pfam" id="PF00023">
    <property type="entry name" value="Ank"/>
    <property type="match status" value="1"/>
</dbReference>